<keyword evidence="1" id="KW-0812">Transmembrane</keyword>
<keyword evidence="1" id="KW-1133">Transmembrane helix</keyword>
<accession>A0A5N7DCK3</accession>
<evidence type="ECO:0000256" key="1">
    <source>
        <dbReference type="SAM" id="Phobius"/>
    </source>
</evidence>
<dbReference type="AlphaFoldDB" id="A0A5N7DCK3"/>
<evidence type="ECO:0000313" key="2">
    <source>
        <dbReference type="EMBL" id="KAE8403974.1"/>
    </source>
</evidence>
<name>A0A5N7DCK3_9EURO</name>
<sequence length="85" mass="9679">MIMIPLNTKKWLISDDHGPFSSLSTLVEMFSVYVHIYALGFVTLHVILILICMGVYTMYRQCLTGFASLNQVRPPDIHTGYTLKI</sequence>
<keyword evidence="1" id="KW-0472">Membrane</keyword>
<protein>
    <submittedName>
        <fullName evidence="2">Uncharacterized protein</fullName>
    </submittedName>
</protein>
<dbReference type="Proteomes" id="UP000325579">
    <property type="component" value="Unassembled WGS sequence"/>
</dbReference>
<proteinExistence type="predicted"/>
<dbReference type="EMBL" id="ML736771">
    <property type="protein sequence ID" value="KAE8403974.1"/>
    <property type="molecule type" value="Genomic_DNA"/>
</dbReference>
<gene>
    <name evidence="2" type="ORF">BDV37DRAFT_121159</name>
</gene>
<keyword evidence="3" id="KW-1185">Reference proteome</keyword>
<evidence type="ECO:0000313" key="3">
    <source>
        <dbReference type="Proteomes" id="UP000325579"/>
    </source>
</evidence>
<dbReference type="GeneID" id="43663273"/>
<reference evidence="2 3" key="1">
    <citation type="submission" date="2019-04" db="EMBL/GenBank/DDBJ databases">
        <authorList>
            <consortium name="DOE Joint Genome Institute"/>
            <person name="Mondo S."/>
            <person name="Kjaerbolling I."/>
            <person name="Vesth T."/>
            <person name="Frisvad J.C."/>
            <person name="Nybo J.L."/>
            <person name="Theobald S."/>
            <person name="Kildgaard S."/>
            <person name="Isbrandt T."/>
            <person name="Kuo A."/>
            <person name="Sato A."/>
            <person name="Lyhne E.K."/>
            <person name="Kogle M.E."/>
            <person name="Wiebenga A."/>
            <person name="Kun R.S."/>
            <person name="Lubbers R.J."/>
            <person name="Makela M.R."/>
            <person name="Barry K."/>
            <person name="Chovatia M."/>
            <person name="Clum A."/>
            <person name="Daum C."/>
            <person name="Haridas S."/>
            <person name="He G."/>
            <person name="LaButti K."/>
            <person name="Lipzen A."/>
            <person name="Riley R."/>
            <person name="Salamov A."/>
            <person name="Simmons B.A."/>
            <person name="Magnuson J.K."/>
            <person name="Henrissat B."/>
            <person name="Mortensen U.H."/>
            <person name="Larsen T.O."/>
            <person name="Devries R.P."/>
            <person name="Grigoriev I.V."/>
            <person name="Machida M."/>
            <person name="Baker S.E."/>
            <person name="Andersen M.R."/>
            <person name="Cantor M.N."/>
            <person name="Hua S.X."/>
        </authorList>
    </citation>
    <scope>NUCLEOTIDE SEQUENCE [LARGE SCALE GENOMIC DNA]</scope>
    <source>
        <strain evidence="2 3">CBS 119388</strain>
    </source>
</reference>
<feature type="transmembrane region" description="Helical" evidence="1">
    <location>
        <begin position="32"/>
        <end position="56"/>
    </location>
</feature>
<dbReference type="RefSeq" id="XP_031941293.1">
    <property type="nucleotide sequence ID" value="XM_032078582.1"/>
</dbReference>
<organism evidence="2 3">
    <name type="scientific">Aspergillus pseudonomiae</name>
    <dbReference type="NCBI Taxonomy" id="1506151"/>
    <lineage>
        <taxon>Eukaryota</taxon>
        <taxon>Fungi</taxon>
        <taxon>Dikarya</taxon>
        <taxon>Ascomycota</taxon>
        <taxon>Pezizomycotina</taxon>
        <taxon>Eurotiomycetes</taxon>
        <taxon>Eurotiomycetidae</taxon>
        <taxon>Eurotiales</taxon>
        <taxon>Aspergillaceae</taxon>
        <taxon>Aspergillus</taxon>
        <taxon>Aspergillus subgen. Circumdati</taxon>
    </lineage>
</organism>